<dbReference type="Gene3D" id="1.25.40.10">
    <property type="entry name" value="Tetratricopeptide repeat domain"/>
    <property type="match status" value="1"/>
</dbReference>
<evidence type="ECO:0000313" key="6">
    <source>
        <dbReference type="Proteomes" id="UP001604277"/>
    </source>
</evidence>
<evidence type="ECO:0000256" key="1">
    <source>
        <dbReference type="ARBA" id="ARBA00010688"/>
    </source>
</evidence>
<evidence type="ECO:0000313" key="5">
    <source>
        <dbReference type="EMBL" id="KAL2501522.1"/>
    </source>
</evidence>
<dbReference type="GO" id="GO:0016301">
    <property type="term" value="F:kinase activity"/>
    <property type="evidence" value="ECO:0007669"/>
    <property type="project" value="UniProtKB-KW"/>
</dbReference>
<evidence type="ECO:0000256" key="3">
    <source>
        <dbReference type="ARBA" id="ARBA00022777"/>
    </source>
</evidence>
<dbReference type="InterPro" id="IPR029056">
    <property type="entry name" value="Ribokinase-like"/>
</dbReference>
<dbReference type="PANTHER" id="PTHR43085:SF10">
    <property type="entry name" value="FRUCTOKINASE-LIKE 1, CHLOROPLASTIC"/>
    <property type="match status" value="1"/>
</dbReference>
<dbReference type="InterPro" id="IPR011990">
    <property type="entry name" value="TPR-like_helical_dom_sf"/>
</dbReference>
<organism evidence="5 6">
    <name type="scientific">Forsythia ovata</name>
    <dbReference type="NCBI Taxonomy" id="205694"/>
    <lineage>
        <taxon>Eukaryota</taxon>
        <taxon>Viridiplantae</taxon>
        <taxon>Streptophyta</taxon>
        <taxon>Embryophyta</taxon>
        <taxon>Tracheophyta</taxon>
        <taxon>Spermatophyta</taxon>
        <taxon>Magnoliopsida</taxon>
        <taxon>eudicotyledons</taxon>
        <taxon>Gunneridae</taxon>
        <taxon>Pentapetalae</taxon>
        <taxon>asterids</taxon>
        <taxon>lamiids</taxon>
        <taxon>Lamiales</taxon>
        <taxon>Oleaceae</taxon>
        <taxon>Forsythieae</taxon>
        <taxon>Forsythia</taxon>
    </lineage>
</organism>
<protein>
    <submittedName>
        <fullName evidence="5">Fructokinase-like protein 1</fullName>
    </submittedName>
</protein>
<dbReference type="EMBL" id="JBFOLJ010000010">
    <property type="protein sequence ID" value="KAL2501522.1"/>
    <property type="molecule type" value="Genomic_DNA"/>
</dbReference>
<dbReference type="Proteomes" id="UP001604277">
    <property type="component" value="Unassembled WGS sequence"/>
</dbReference>
<dbReference type="Gene3D" id="3.40.1190.20">
    <property type="match status" value="1"/>
</dbReference>
<name>A0ABD1SLB6_9LAMI</name>
<sequence length="306" mass="34318">MAEMKGSGLIPDEKSTLVSILFACSHAGLVDQGLEILDSMVENWSIVPSLKHYACVIDFLARAGRLNDAYTMMKNIEMGIKISRKLFESSPNDVGKTLAAVANDEEVFDYDDGMDLPYEDPPLVCCFGVAQNEFVPTVRVAPEQLNLDIYSQWKMLQWNPPEFVRAPGRPPSNVEIFHARLGGRARFMEKVGSDEFGEEMVLMMNKEKVHTRGVKFDDNARIGCAYMKIKFEDGKMRVKKVKESDENSLLRSKLNLFVLKECVVHIIALNCGTIWDITQSSCPKKQMHNNPTTSAALQPISETACK</sequence>
<keyword evidence="6" id="KW-1185">Reference proteome</keyword>
<dbReference type="InterPro" id="IPR050306">
    <property type="entry name" value="PfkB_Carbo_kinase"/>
</dbReference>
<dbReference type="PANTHER" id="PTHR43085">
    <property type="entry name" value="HEXOKINASE FAMILY MEMBER"/>
    <property type="match status" value="1"/>
</dbReference>
<comment type="caution">
    <text evidence="5">The sequence shown here is derived from an EMBL/GenBank/DDBJ whole genome shotgun (WGS) entry which is preliminary data.</text>
</comment>
<dbReference type="SUPFAM" id="SSF53613">
    <property type="entry name" value="Ribokinase-like"/>
    <property type="match status" value="1"/>
</dbReference>
<proteinExistence type="inferred from homology"/>
<keyword evidence="3" id="KW-0418">Kinase</keyword>
<dbReference type="AlphaFoldDB" id="A0ABD1SLB6"/>
<evidence type="ECO:0000256" key="2">
    <source>
        <dbReference type="ARBA" id="ARBA00022679"/>
    </source>
</evidence>
<comment type="similarity">
    <text evidence="1">Belongs to the carbohydrate kinase PfkB family.</text>
</comment>
<dbReference type="InterPro" id="IPR011611">
    <property type="entry name" value="PfkB_dom"/>
</dbReference>
<reference evidence="6" key="1">
    <citation type="submission" date="2024-07" db="EMBL/GenBank/DDBJ databases">
        <title>Two chromosome-level genome assemblies of Korean endemic species Abeliophyllum distichum and Forsythia ovata (Oleaceae).</title>
        <authorList>
            <person name="Jang H."/>
        </authorList>
    </citation>
    <scope>NUCLEOTIDE SEQUENCE [LARGE SCALE GENOMIC DNA]</scope>
</reference>
<dbReference type="Pfam" id="PF00294">
    <property type="entry name" value="PfkB"/>
    <property type="match status" value="1"/>
</dbReference>
<evidence type="ECO:0000259" key="4">
    <source>
        <dbReference type="Pfam" id="PF00294"/>
    </source>
</evidence>
<feature type="domain" description="Carbohydrate kinase PfkB" evidence="4">
    <location>
        <begin position="154"/>
        <end position="228"/>
    </location>
</feature>
<keyword evidence="2" id="KW-0808">Transferase</keyword>
<accession>A0ABD1SLB6</accession>
<gene>
    <name evidence="5" type="ORF">Fot_35370</name>
</gene>